<evidence type="ECO:0000259" key="4">
    <source>
        <dbReference type="PROSITE" id="PS50995"/>
    </source>
</evidence>
<dbReference type="PANTHER" id="PTHR33164">
    <property type="entry name" value="TRANSCRIPTIONAL REGULATOR, MARR FAMILY"/>
    <property type="match status" value="1"/>
</dbReference>
<dbReference type="EMBL" id="OMOJ01000001">
    <property type="protein sequence ID" value="SPF78199.1"/>
    <property type="molecule type" value="Genomic_DNA"/>
</dbReference>
<keyword evidence="1" id="KW-0805">Transcription regulation</keyword>
<keyword evidence="3" id="KW-0804">Transcription</keyword>
<dbReference type="InterPro" id="IPR039422">
    <property type="entry name" value="MarR/SlyA-like"/>
</dbReference>
<accession>A0A2R8AQT7</accession>
<gene>
    <name evidence="5" type="primary">mexR</name>
    <name evidence="5" type="ORF">PRI8871_00792</name>
</gene>
<name>A0A2R8AQT7_9RHOB</name>
<evidence type="ECO:0000256" key="3">
    <source>
        <dbReference type="ARBA" id="ARBA00023163"/>
    </source>
</evidence>
<dbReference type="Proteomes" id="UP000244904">
    <property type="component" value="Unassembled WGS sequence"/>
</dbReference>
<dbReference type="PROSITE" id="PS50995">
    <property type="entry name" value="HTH_MARR_2"/>
    <property type="match status" value="1"/>
</dbReference>
<evidence type="ECO:0000256" key="1">
    <source>
        <dbReference type="ARBA" id="ARBA00023015"/>
    </source>
</evidence>
<dbReference type="PRINTS" id="PR00598">
    <property type="entry name" value="HTHMARR"/>
</dbReference>
<dbReference type="Pfam" id="PF01047">
    <property type="entry name" value="MarR"/>
    <property type="match status" value="1"/>
</dbReference>
<dbReference type="PANTHER" id="PTHR33164:SF43">
    <property type="entry name" value="HTH-TYPE TRANSCRIPTIONAL REPRESSOR YETL"/>
    <property type="match status" value="1"/>
</dbReference>
<dbReference type="Gene3D" id="1.10.10.10">
    <property type="entry name" value="Winged helix-like DNA-binding domain superfamily/Winged helix DNA-binding domain"/>
    <property type="match status" value="1"/>
</dbReference>
<dbReference type="AlphaFoldDB" id="A0A2R8AQT7"/>
<dbReference type="GO" id="GO:0003677">
    <property type="term" value="F:DNA binding"/>
    <property type="evidence" value="ECO:0007669"/>
    <property type="project" value="UniProtKB-KW"/>
</dbReference>
<evidence type="ECO:0000313" key="6">
    <source>
        <dbReference type="Proteomes" id="UP000244904"/>
    </source>
</evidence>
<dbReference type="GO" id="GO:0006950">
    <property type="term" value="P:response to stress"/>
    <property type="evidence" value="ECO:0007669"/>
    <property type="project" value="TreeGrafter"/>
</dbReference>
<reference evidence="6" key="1">
    <citation type="submission" date="2018-03" db="EMBL/GenBank/DDBJ databases">
        <authorList>
            <person name="Rodrigo-Torres L."/>
            <person name="Arahal R. D."/>
            <person name="Lucena T."/>
        </authorList>
    </citation>
    <scope>NUCLEOTIDE SEQUENCE [LARGE SCALE GENOMIC DNA]</scope>
    <source>
        <strain evidence="6">CECT 8871</strain>
    </source>
</reference>
<dbReference type="PROSITE" id="PS01117">
    <property type="entry name" value="HTH_MARR_1"/>
    <property type="match status" value="1"/>
</dbReference>
<dbReference type="InterPro" id="IPR036390">
    <property type="entry name" value="WH_DNA-bd_sf"/>
</dbReference>
<dbReference type="GO" id="GO:0003700">
    <property type="term" value="F:DNA-binding transcription factor activity"/>
    <property type="evidence" value="ECO:0007669"/>
    <property type="project" value="InterPro"/>
</dbReference>
<evidence type="ECO:0000313" key="5">
    <source>
        <dbReference type="EMBL" id="SPF78199.1"/>
    </source>
</evidence>
<feature type="domain" description="HTH marR-type" evidence="4">
    <location>
        <begin position="14"/>
        <end position="150"/>
    </location>
</feature>
<dbReference type="SMART" id="SM00347">
    <property type="entry name" value="HTH_MARR"/>
    <property type="match status" value="1"/>
</dbReference>
<dbReference type="RefSeq" id="WP_245897760.1">
    <property type="nucleotide sequence ID" value="NZ_OMOJ01000001.1"/>
</dbReference>
<dbReference type="SUPFAM" id="SSF46785">
    <property type="entry name" value="Winged helix' DNA-binding domain"/>
    <property type="match status" value="1"/>
</dbReference>
<organism evidence="5 6">
    <name type="scientific">Pseudoprimorskyibacter insulae</name>
    <dbReference type="NCBI Taxonomy" id="1695997"/>
    <lineage>
        <taxon>Bacteria</taxon>
        <taxon>Pseudomonadati</taxon>
        <taxon>Pseudomonadota</taxon>
        <taxon>Alphaproteobacteria</taxon>
        <taxon>Rhodobacterales</taxon>
        <taxon>Paracoccaceae</taxon>
        <taxon>Pseudoprimorskyibacter</taxon>
    </lineage>
</organism>
<protein>
    <submittedName>
        <fullName evidence="5">Multidrug resistance operon repressor</fullName>
    </submittedName>
</protein>
<sequence>MSQASQDNDARVRLGPLAQDLPFMVRNLQALLRPKGQAIRDKLDVEAGVIGVMSIIWLNPGVSQNDLAASVTLKKSAVTKLVKALEARGLLERRRQDSDRRLNALTLTAEGEALVAQVRADINVVHAELFEGVPQADQDTFFRVMGLLIDRLAPTADGAGPDAD</sequence>
<dbReference type="InterPro" id="IPR000835">
    <property type="entry name" value="HTH_MarR-typ"/>
</dbReference>
<proteinExistence type="predicted"/>
<dbReference type="InterPro" id="IPR036388">
    <property type="entry name" value="WH-like_DNA-bd_sf"/>
</dbReference>
<keyword evidence="2" id="KW-0238">DNA-binding</keyword>
<evidence type="ECO:0000256" key="2">
    <source>
        <dbReference type="ARBA" id="ARBA00023125"/>
    </source>
</evidence>
<keyword evidence="6" id="KW-1185">Reference proteome</keyword>
<dbReference type="InterPro" id="IPR023187">
    <property type="entry name" value="Tscrpt_reg_MarR-type_CS"/>
</dbReference>